<evidence type="ECO:0000259" key="10">
    <source>
        <dbReference type="Pfam" id="PF24575"/>
    </source>
</evidence>
<evidence type="ECO:0000256" key="4">
    <source>
        <dbReference type="ARBA" id="ARBA00022729"/>
    </source>
</evidence>
<dbReference type="EMBL" id="UFSO01000002">
    <property type="protein sequence ID" value="SSY70456.1"/>
    <property type="molecule type" value="Genomic_DNA"/>
</dbReference>
<dbReference type="AlphaFoldDB" id="A0A376BLA6"/>
<dbReference type="GO" id="GO:0009279">
    <property type="term" value="C:cell outer membrane"/>
    <property type="evidence" value="ECO:0007669"/>
    <property type="project" value="UniProtKB-SubCell"/>
</dbReference>
<sequence length="478" mass="55221">MKSQAIFILSLCTPLSIWAAPETESDRQFNKTIQQVVPQTPEIAAETFSGSLKELPKEITFTDVQQNPQLSEPLLNQALNRRDYATAEQLLSIYRQWNQSDPILVDFAQGAIWRGQGKHKQAIALYQNILQKNPHLVTVRLDLAAMLFENQQLKDAKTQFQVAKKIGLPEEVLPRINSYEQSIANQQKWQFSGSLSYTRDDNLNNVSAEREIRLPQFGNLPFAKDKEYLPQKGQGISYHAAAERDLNVGGNHHISMGASVDGSNYWDNHDYDDVSLRGQLGYAYKDLHNEIRLLPFAEKRWYSGDLYYNRAGVDSSISRWLNTKWRVSANGTLAWKDYANERNGRDAQISVGINYLLNHKTYVFGGLNYGRDKVYALPRNSSQRQGGYIGLGQTWGKFNSRVVLNRYNESYDGNHYIYTNTRRHDRVFSSNISLSHQSLKFWDITPRLNWRYTKVKSNIDALHSYDKHKWFVDFEKRF</sequence>
<dbReference type="OrthoDB" id="6655393at2"/>
<evidence type="ECO:0000313" key="12">
    <source>
        <dbReference type="Proteomes" id="UP000254209"/>
    </source>
</evidence>
<feature type="domain" description="Surface lipoprotein assembly modifier C-terminal" evidence="9">
    <location>
        <begin position="189"/>
        <end position="478"/>
    </location>
</feature>
<keyword evidence="12" id="KW-1185">Reference proteome</keyword>
<evidence type="ECO:0000256" key="2">
    <source>
        <dbReference type="ARBA" id="ARBA00022452"/>
    </source>
</evidence>
<keyword evidence="4 8" id="KW-0732">Signal</keyword>
<dbReference type="Pfam" id="PF04575">
    <property type="entry name" value="SlipAM"/>
    <property type="match status" value="1"/>
</dbReference>
<comment type="similarity">
    <text evidence="7">Belongs to the Slam family.</text>
</comment>
<dbReference type="RefSeq" id="WP_034295853.1">
    <property type="nucleotide sequence ID" value="NZ_CP091519.2"/>
</dbReference>
<feature type="chain" id="PRO_5016638418" evidence="8">
    <location>
        <begin position="20"/>
        <end position="478"/>
    </location>
</feature>
<dbReference type="Proteomes" id="UP000254209">
    <property type="component" value="Unassembled WGS sequence"/>
</dbReference>
<gene>
    <name evidence="11" type="ORF">NCTC10283_00552</name>
</gene>
<dbReference type="SUPFAM" id="SSF48452">
    <property type="entry name" value="TPR-like"/>
    <property type="match status" value="1"/>
</dbReference>
<dbReference type="Pfam" id="PF24575">
    <property type="entry name" value="TPR_Slam"/>
    <property type="match status" value="1"/>
</dbReference>
<keyword evidence="5" id="KW-0472">Membrane</keyword>
<evidence type="ECO:0000256" key="1">
    <source>
        <dbReference type="ARBA" id="ARBA00004571"/>
    </source>
</evidence>
<evidence type="ECO:0000259" key="9">
    <source>
        <dbReference type="Pfam" id="PF04575"/>
    </source>
</evidence>
<organism evidence="11 12">
    <name type="scientific">Alysiella crassa</name>
    <dbReference type="NCBI Taxonomy" id="153491"/>
    <lineage>
        <taxon>Bacteria</taxon>
        <taxon>Pseudomonadati</taxon>
        <taxon>Pseudomonadota</taxon>
        <taxon>Betaproteobacteria</taxon>
        <taxon>Neisseriales</taxon>
        <taxon>Neisseriaceae</taxon>
        <taxon>Alysiella</taxon>
    </lineage>
</organism>
<evidence type="ECO:0000256" key="8">
    <source>
        <dbReference type="SAM" id="SignalP"/>
    </source>
</evidence>
<name>A0A376BLA6_9NEIS</name>
<evidence type="ECO:0000256" key="7">
    <source>
        <dbReference type="ARBA" id="ARBA00023609"/>
    </source>
</evidence>
<dbReference type="Gene3D" id="1.25.40.10">
    <property type="entry name" value="Tetratricopeptide repeat domain"/>
    <property type="match status" value="1"/>
</dbReference>
<feature type="domain" description="Surface lipoprotein assembly modifier N-terminal TPR repeats region" evidence="10">
    <location>
        <begin position="59"/>
        <end position="160"/>
    </location>
</feature>
<accession>A0A376BLA6</accession>
<reference evidence="11 12" key="1">
    <citation type="submission" date="2018-06" db="EMBL/GenBank/DDBJ databases">
        <authorList>
            <consortium name="Pathogen Informatics"/>
            <person name="Doyle S."/>
        </authorList>
    </citation>
    <scope>NUCLEOTIDE SEQUENCE [LARGE SCALE GENOMIC DNA]</scope>
    <source>
        <strain evidence="11 12">NCTC10283</strain>
    </source>
</reference>
<proteinExistence type="inferred from homology"/>
<evidence type="ECO:0000256" key="5">
    <source>
        <dbReference type="ARBA" id="ARBA00023136"/>
    </source>
</evidence>
<feature type="signal peptide" evidence="8">
    <location>
        <begin position="1"/>
        <end position="19"/>
    </location>
</feature>
<dbReference type="InterPro" id="IPR057556">
    <property type="entry name" value="TPR_Slam"/>
</dbReference>
<keyword evidence="3" id="KW-0812">Transmembrane</keyword>
<keyword evidence="6" id="KW-0998">Cell outer membrane</keyword>
<dbReference type="InterPro" id="IPR007655">
    <property type="entry name" value="Slam_C"/>
</dbReference>
<comment type="subcellular location">
    <subcellularLocation>
        <location evidence="1">Cell outer membrane</location>
        <topology evidence="1">Multi-pass membrane protein</topology>
    </subcellularLocation>
</comment>
<protein>
    <submittedName>
        <fullName evidence="11">TPR repeat-containing protein NMB0313</fullName>
    </submittedName>
</protein>
<evidence type="ECO:0000256" key="6">
    <source>
        <dbReference type="ARBA" id="ARBA00023237"/>
    </source>
</evidence>
<dbReference type="STRING" id="1120980.GCA_000745955_02617"/>
<evidence type="ECO:0000256" key="3">
    <source>
        <dbReference type="ARBA" id="ARBA00022692"/>
    </source>
</evidence>
<dbReference type="InterPro" id="IPR011990">
    <property type="entry name" value="TPR-like_helical_dom_sf"/>
</dbReference>
<evidence type="ECO:0000313" key="11">
    <source>
        <dbReference type="EMBL" id="SSY70456.1"/>
    </source>
</evidence>
<keyword evidence="2" id="KW-1134">Transmembrane beta strand</keyword>